<gene>
    <name evidence="1" type="ORF">GPM918_LOCUS39043</name>
    <name evidence="2" type="ORF">SRO942_LOCUS39897</name>
</gene>
<evidence type="ECO:0000313" key="3">
    <source>
        <dbReference type="Proteomes" id="UP000663829"/>
    </source>
</evidence>
<dbReference type="EMBL" id="CAJOBC010092413">
    <property type="protein sequence ID" value="CAF4409122.1"/>
    <property type="molecule type" value="Genomic_DNA"/>
</dbReference>
<name>A0A815WZI5_9BILA</name>
<accession>A0A815WZI5</accession>
<comment type="caution">
    <text evidence="1">The sequence shown here is derived from an EMBL/GenBank/DDBJ whole genome shotgun (WGS) entry which is preliminary data.</text>
</comment>
<dbReference type="Proteomes" id="UP000681722">
    <property type="component" value="Unassembled WGS sequence"/>
</dbReference>
<protein>
    <submittedName>
        <fullName evidence="1">Uncharacterized protein</fullName>
    </submittedName>
</protein>
<keyword evidence="3" id="KW-1185">Reference proteome</keyword>
<dbReference type="EMBL" id="CAJNOQ010026748">
    <property type="protein sequence ID" value="CAF1548316.1"/>
    <property type="molecule type" value="Genomic_DNA"/>
</dbReference>
<reference evidence="1" key="1">
    <citation type="submission" date="2021-02" db="EMBL/GenBank/DDBJ databases">
        <authorList>
            <person name="Nowell W R."/>
        </authorList>
    </citation>
    <scope>NUCLEOTIDE SEQUENCE</scope>
</reference>
<organism evidence="1 3">
    <name type="scientific">Didymodactylos carnosus</name>
    <dbReference type="NCBI Taxonomy" id="1234261"/>
    <lineage>
        <taxon>Eukaryota</taxon>
        <taxon>Metazoa</taxon>
        <taxon>Spiralia</taxon>
        <taxon>Gnathifera</taxon>
        <taxon>Rotifera</taxon>
        <taxon>Eurotatoria</taxon>
        <taxon>Bdelloidea</taxon>
        <taxon>Philodinida</taxon>
        <taxon>Philodinidae</taxon>
        <taxon>Didymodactylos</taxon>
    </lineage>
</organism>
<proteinExistence type="predicted"/>
<dbReference type="AlphaFoldDB" id="A0A815WZI5"/>
<dbReference type="Proteomes" id="UP000663829">
    <property type="component" value="Unassembled WGS sequence"/>
</dbReference>
<evidence type="ECO:0000313" key="1">
    <source>
        <dbReference type="EMBL" id="CAF1548316.1"/>
    </source>
</evidence>
<sequence>MMFSKSGQSKCNSSECNQILSIADGTSFGYCFGYCTNNVTITSSKLIGYNESRQISQYSPLKKEFDYPLNNWKVLLGLVNIKKFISTNNTLGCPDCADGGAEYIEIQFLKCTKRVTFEYGRTIPDLDALVKKLRNIRIGYLKKLRDVY</sequence>
<evidence type="ECO:0000313" key="2">
    <source>
        <dbReference type="EMBL" id="CAF4409122.1"/>
    </source>
</evidence>